<evidence type="ECO:0000313" key="17">
    <source>
        <dbReference type="Proteomes" id="UP000265020"/>
    </source>
</evidence>
<evidence type="ECO:0000256" key="6">
    <source>
        <dbReference type="ARBA" id="ARBA00022989"/>
    </source>
</evidence>
<feature type="transmembrane region" description="Helical" evidence="14">
    <location>
        <begin position="241"/>
        <end position="264"/>
    </location>
</feature>
<keyword evidence="10 13" id="KW-0675">Receptor</keyword>
<dbReference type="KEGG" id="cvg:107096349"/>
<evidence type="ECO:0000256" key="8">
    <source>
        <dbReference type="ARBA" id="ARBA00023136"/>
    </source>
</evidence>
<dbReference type="SUPFAM" id="SSF81321">
    <property type="entry name" value="Family A G protein-coupled receptor-like"/>
    <property type="match status" value="1"/>
</dbReference>
<reference evidence="16" key="1">
    <citation type="submission" date="2025-08" db="UniProtKB">
        <authorList>
            <consortium name="Ensembl"/>
        </authorList>
    </citation>
    <scope>IDENTIFICATION</scope>
</reference>
<dbReference type="InterPro" id="IPR000276">
    <property type="entry name" value="GPCR_Rhodpsn"/>
</dbReference>
<proteinExistence type="inferred from homology"/>
<dbReference type="PRINTS" id="PR00245">
    <property type="entry name" value="OLFACTORYR"/>
</dbReference>
<feature type="transmembrane region" description="Helical" evidence="14">
    <location>
        <begin position="144"/>
        <end position="166"/>
    </location>
</feature>
<evidence type="ECO:0000256" key="4">
    <source>
        <dbReference type="ARBA" id="ARBA00022692"/>
    </source>
</evidence>
<dbReference type="InterPro" id="IPR000725">
    <property type="entry name" value="Olfact_rcpt"/>
</dbReference>
<feature type="domain" description="G-protein coupled receptors family 1 profile" evidence="15">
    <location>
        <begin position="44"/>
        <end position="296"/>
    </location>
</feature>
<dbReference type="InterPro" id="IPR050402">
    <property type="entry name" value="OR51/52/56-like"/>
</dbReference>
<evidence type="ECO:0000256" key="2">
    <source>
        <dbReference type="ARBA" id="ARBA00022475"/>
    </source>
</evidence>
<dbReference type="PROSITE" id="PS50262">
    <property type="entry name" value="G_PROTEIN_RECEP_F1_2"/>
    <property type="match status" value="1"/>
</dbReference>
<keyword evidence="3 14" id="KW-0716">Sensory transduction</keyword>
<evidence type="ECO:0000256" key="14">
    <source>
        <dbReference type="RuleBase" id="RU363047"/>
    </source>
</evidence>
<dbReference type="GeneID" id="107096349"/>
<dbReference type="GO" id="GO:0004984">
    <property type="term" value="F:olfactory receptor activity"/>
    <property type="evidence" value="ECO:0007669"/>
    <property type="project" value="InterPro"/>
</dbReference>
<feature type="transmembrane region" description="Helical" evidence="14">
    <location>
        <begin position="63"/>
        <end position="89"/>
    </location>
</feature>
<name>A0A3Q2DFZ5_CYPVA</name>
<evidence type="ECO:0000256" key="1">
    <source>
        <dbReference type="ARBA" id="ARBA00004651"/>
    </source>
</evidence>
<evidence type="ECO:0000256" key="12">
    <source>
        <dbReference type="ARBA" id="ARBA00023224"/>
    </source>
</evidence>
<keyword evidence="11" id="KW-0325">Glycoprotein</keyword>
<dbReference type="PANTHER" id="PTHR26450">
    <property type="entry name" value="OLFACTORY RECEPTOR 56B1-RELATED"/>
    <property type="match status" value="1"/>
</dbReference>
<evidence type="ECO:0000259" key="15">
    <source>
        <dbReference type="PROSITE" id="PS50262"/>
    </source>
</evidence>
<keyword evidence="5 14" id="KW-0552">Olfaction</keyword>
<feature type="transmembrane region" description="Helical" evidence="14">
    <location>
        <begin position="95"/>
        <end position="123"/>
    </location>
</feature>
<keyword evidence="17" id="KW-1185">Reference proteome</keyword>
<evidence type="ECO:0000256" key="11">
    <source>
        <dbReference type="ARBA" id="ARBA00023180"/>
    </source>
</evidence>
<evidence type="ECO:0000256" key="9">
    <source>
        <dbReference type="ARBA" id="ARBA00023157"/>
    </source>
</evidence>
<evidence type="ECO:0000256" key="10">
    <source>
        <dbReference type="ARBA" id="ARBA00023170"/>
    </source>
</evidence>
<keyword evidence="8 14" id="KW-0472">Membrane</keyword>
<evidence type="ECO:0000256" key="5">
    <source>
        <dbReference type="ARBA" id="ARBA00022725"/>
    </source>
</evidence>
<dbReference type="PRINTS" id="PR00237">
    <property type="entry name" value="GPCRRHODOPSN"/>
</dbReference>
<dbReference type="Pfam" id="PF13853">
    <property type="entry name" value="7tm_4"/>
    <property type="match status" value="1"/>
</dbReference>
<keyword evidence="2 14" id="KW-1003">Cell membrane</keyword>
<sequence>MIETPLIRNRSHTTLQFRCFPELREYHWILALLSSLCFLSVLLGNSVLVYVIRRVQHLYSPMYFLICMLCVVDILVVTTILPNMLFTLLFNWNRISLVGCLIQMFFTHFLSSLESTLLLAMALDRYVAICKPLRYTDIMNLSMFLKMLFFTLLRSLSIMSTLVVLASSLWFCSSNSIQHCYCDHMALVSLACGSTEKNNAAGLAVIICFVGVDIPIIFFSYMKILKVVLRAAAGSEARLKAIHTCSTHLMVMMCFYLVGTISFLSHNLNLPLETGINTLMGVMYILIPATVNPIIYGVRTKEIRHGLQRLFKLREKKILTLKISPSGKGQA</sequence>
<feature type="transmembrane region" description="Helical" evidence="14">
    <location>
        <begin position="276"/>
        <end position="298"/>
    </location>
</feature>
<keyword evidence="4 13" id="KW-0812">Transmembrane</keyword>
<keyword evidence="7 13" id="KW-0297">G-protein coupled receptor</keyword>
<dbReference type="Gene3D" id="1.20.1070.10">
    <property type="entry name" value="Rhodopsin 7-helix transmembrane proteins"/>
    <property type="match status" value="1"/>
</dbReference>
<reference evidence="16" key="2">
    <citation type="submission" date="2025-09" db="UniProtKB">
        <authorList>
            <consortium name="Ensembl"/>
        </authorList>
    </citation>
    <scope>IDENTIFICATION</scope>
</reference>
<dbReference type="GO" id="GO:0004930">
    <property type="term" value="F:G protein-coupled receptor activity"/>
    <property type="evidence" value="ECO:0007669"/>
    <property type="project" value="UniProtKB-KW"/>
</dbReference>
<organism evidence="16 17">
    <name type="scientific">Cyprinodon variegatus</name>
    <name type="common">Sheepshead minnow</name>
    <dbReference type="NCBI Taxonomy" id="28743"/>
    <lineage>
        <taxon>Eukaryota</taxon>
        <taxon>Metazoa</taxon>
        <taxon>Chordata</taxon>
        <taxon>Craniata</taxon>
        <taxon>Vertebrata</taxon>
        <taxon>Euteleostomi</taxon>
        <taxon>Actinopterygii</taxon>
        <taxon>Neopterygii</taxon>
        <taxon>Teleostei</taxon>
        <taxon>Neoteleostei</taxon>
        <taxon>Acanthomorphata</taxon>
        <taxon>Ovalentaria</taxon>
        <taxon>Atherinomorphae</taxon>
        <taxon>Cyprinodontiformes</taxon>
        <taxon>Cyprinodontidae</taxon>
        <taxon>Cyprinodon</taxon>
    </lineage>
</organism>
<feature type="transmembrane region" description="Helical" evidence="14">
    <location>
        <begin position="26"/>
        <end position="51"/>
    </location>
</feature>
<dbReference type="OMA" id="PNMLLGF"/>
<dbReference type="RefSeq" id="XP_015248445.1">
    <property type="nucleotide sequence ID" value="XM_015392959.1"/>
</dbReference>
<dbReference type="GO" id="GO:0005886">
    <property type="term" value="C:plasma membrane"/>
    <property type="evidence" value="ECO:0007669"/>
    <property type="project" value="UniProtKB-SubCell"/>
</dbReference>
<feature type="transmembrane region" description="Helical" evidence="14">
    <location>
        <begin position="200"/>
        <end position="221"/>
    </location>
</feature>
<comment type="subcellular location">
    <subcellularLocation>
        <location evidence="1 14">Cell membrane</location>
        <topology evidence="1 14">Multi-pass membrane protein</topology>
    </subcellularLocation>
</comment>
<protein>
    <recommendedName>
        <fullName evidence="14">Olfactory receptor</fullName>
    </recommendedName>
</protein>
<dbReference type="InterPro" id="IPR017452">
    <property type="entry name" value="GPCR_Rhodpsn_7TM"/>
</dbReference>
<dbReference type="GeneTree" id="ENSGT01150000286905"/>
<dbReference type="PROSITE" id="PS00237">
    <property type="entry name" value="G_PROTEIN_RECEP_F1_1"/>
    <property type="match status" value="1"/>
</dbReference>
<keyword evidence="6 14" id="KW-1133">Transmembrane helix</keyword>
<dbReference type="PANTHER" id="PTHR26450:SF429">
    <property type="entry name" value="OLFACTORY RECEPTOR"/>
    <property type="match status" value="1"/>
</dbReference>
<accession>A0A3Q2DFZ5</accession>
<evidence type="ECO:0000313" key="16">
    <source>
        <dbReference type="Ensembl" id="ENSCVAP00000017942.1"/>
    </source>
</evidence>
<dbReference type="OrthoDB" id="5969463at2759"/>
<dbReference type="Proteomes" id="UP000265020">
    <property type="component" value="Unassembled WGS sequence"/>
</dbReference>
<evidence type="ECO:0000256" key="7">
    <source>
        <dbReference type="ARBA" id="ARBA00023040"/>
    </source>
</evidence>
<dbReference type="Ensembl" id="ENSCVAT00000026766.1">
    <property type="protein sequence ID" value="ENSCVAP00000017942.1"/>
    <property type="gene ID" value="ENSCVAG00000021122.1"/>
</dbReference>
<evidence type="ECO:0000256" key="3">
    <source>
        <dbReference type="ARBA" id="ARBA00022606"/>
    </source>
</evidence>
<dbReference type="AlphaFoldDB" id="A0A3Q2DFZ5"/>
<dbReference type="CTD" id="797584"/>
<dbReference type="FunFam" id="1.20.1070.10:FF:000024">
    <property type="entry name" value="Olfactory receptor"/>
    <property type="match status" value="1"/>
</dbReference>
<keyword evidence="12 13" id="KW-0807">Transducer</keyword>
<comment type="similarity">
    <text evidence="13">Belongs to the G-protein coupled receptor 1 family.</text>
</comment>
<dbReference type="SMART" id="SM01381">
    <property type="entry name" value="7TM_GPCR_Srsx"/>
    <property type="match status" value="1"/>
</dbReference>
<keyword evidence="9" id="KW-1015">Disulfide bond</keyword>
<evidence type="ECO:0000256" key="13">
    <source>
        <dbReference type="RuleBase" id="RU000688"/>
    </source>
</evidence>